<gene>
    <name evidence="2" type="ORF">PENPOL_c002G00369</name>
</gene>
<evidence type="ECO:0000256" key="1">
    <source>
        <dbReference type="SAM" id="MobiDB-lite"/>
    </source>
</evidence>
<feature type="compositionally biased region" description="Polar residues" evidence="1">
    <location>
        <begin position="44"/>
        <end position="55"/>
    </location>
</feature>
<evidence type="ECO:0000313" key="2">
    <source>
        <dbReference type="EMBL" id="OQD69669.1"/>
    </source>
</evidence>
<dbReference type="Proteomes" id="UP000191408">
    <property type="component" value="Unassembled WGS sequence"/>
</dbReference>
<keyword evidence="3" id="KW-1185">Reference proteome</keyword>
<sequence length="79" mass="7717">MGPSGVPPGGGEPPGGTPAPAQAQKHLPEAPARSTGVGPEAPAQAQNAKLHQSVPSTPPKPAGKGSCNRAKQAPKPQCV</sequence>
<dbReference type="EMBL" id="MDYM01000002">
    <property type="protein sequence ID" value="OQD69669.1"/>
    <property type="molecule type" value="Genomic_DNA"/>
</dbReference>
<organism evidence="2 3">
    <name type="scientific">Penicillium polonicum</name>
    <dbReference type="NCBI Taxonomy" id="60169"/>
    <lineage>
        <taxon>Eukaryota</taxon>
        <taxon>Fungi</taxon>
        <taxon>Dikarya</taxon>
        <taxon>Ascomycota</taxon>
        <taxon>Pezizomycotina</taxon>
        <taxon>Eurotiomycetes</taxon>
        <taxon>Eurotiomycetidae</taxon>
        <taxon>Eurotiales</taxon>
        <taxon>Aspergillaceae</taxon>
        <taxon>Penicillium</taxon>
    </lineage>
</organism>
<feature type="region of interest" description="Disordered" evidence="1">
    <location>
        <begin position="1"/>
        <end position="79"/>
    </location>
</feature>
<comment type="caution">
    <text evidence="2">The sequence shown here is derived from an EMBL/GenBank/DDBJ whole genome shotgun (WGS) entry which is preliminary data.</text>
</comment>
<name>A0A1V6NYD3_PENPO</name>
<protein>
    <submittedName>
        <fullName evidence="2">Uncharacterized protein</fullName>
    </submittedName>
</protein>
<evidence type="ECO:0000313" key="3">
    <source>
        <dbReference type="Proteomes" id="UP000191408"/>
    </source>
</evidence>
<dbReference type="AlphaFoldDB" id="A0A1V6NYD3"/>
<proteinExistence type="predicted"/>
<reference evidence="3" key="1">
    <citation type="journal article" date="2017" name="Nat. Microbiol.">
        <title>Global analysis of biosynthetic gene clusters reveals vast potential of secondary metabolite production in Penicillium species.</title>
        <authorList>
            <person name="Nielsen J.C."/>
            <person name="Grijseels S."/>
            <person name="Prigent S."/>
            <person name="Ji B."/>
            <person name="Dainat J."/>
            <person name="Nielsen K.F."/>
            <person name="Frisvad J.C."/>
            <person name="Workman M."/>
            <person name="Nielsen J."/>
        </authorList>
    </citation>
    <scope>NUCLEOTIDE SEQUENCE [LARGE SCALE GENOMIC DNA]</scope>
    <source>
        <strain evidence="3">IBT 4502</strain>
    </source>
</reference>
<accession>A0A1V6NYD3</accession>